<evidence type="ECO:0000256" key="2">
    <source>
        <dbReference type="ARBA" id="ARBA00006131"/>
    </source>
</evidence>
<keyword evidence="5 6" id="KW-0946">Virion</keyword>
<dbReference type="EMBL" id="PP816714">
    <property type="protein sequence ID" value="XCH55960.1"/>
    <property type="molecule type" value="Genomic_DNA"/>
</dbReference>
<comment type="subcellular location">
    <subcellularLocation>
        <location evidence="1 6">Virion</location>
    </subcellularLocation>
</comment>
<evidence type="ECO:0000313" key="7">
    <source>
        <dbReference type="EMBL" id="XCH55960.1"/>
    </source>
</evidence>
<dbReference type="InterPro" id="IPR004219">
    <property type="entry name" value="TTvirus_Unk"/>
</dbReference>
<keyword evidence="4 6" id="KW-0167">Capsid protein</keyword>
<comment type="function">
    <text evidence="6">Self-assembles to form an icosahedral capsid.</text>
</comment>
<dbReference type="GO" id="GO:0039615">
    <property type="term" value="C:T=1 icosahedral viral capsid"/>
    <property type="evidence" value="ECO:0007669"/>
    <property type="project" value="UniProtKB-UniRule"/>
</dbReference>
<protein>
    <recommendedName>
        <fullName evidence="6">Capsid protein</fullName>
    </recommendedName>
</protein>
<sequence>MPWWWNRRRKWWRGRRRPFYKRRYRYKKRKPRRRIYKRKYRRTYRRGRKRIKKVRRKNKTLNIKQWNPETIKKCKIKGIAINTLGVQGTQYRCYTPNKYEYTIAKQPGGGGFGVERYTLEYLYKQNKAGNNIWTTSNANLDLVRYTGCSFIFYRHPHIDFIGFYSRTYPMQLQKYTYADSHPHNMLLKKHKFFIPSLLTKPRGKRYVKIKMKPPRQMVNKWFFQESFSDTGLIQIHTAAADLRYPHLGCCNTNQLASMLVLNTDFYQNAGWGNRNNPIVPTETDKWYRPHRIVKPIASVTYKGKTEQITTEFTPYDKTISYTTGWFQPKLLGATAILDPAELNLPLKGCRYNPTKDTGENTSVWLTSILSASYHPPKTDLDLYLTGLPLWQLLLGFLDWVKQKKQDATFLQTYYLCFHTDAIEPKPGINQVFIPVDYGFVQGKGPYDSILSEWDKSHWFPLLKHQLETINSIVCTGPFIPKLDTLKNSTWELYSKYTFYFKFGGASLPEPETKDPAQQGTHEVPDKLSAPIQIINPQKNTASAMLHNWDFRRGVVTNSAFKRMCENAETDSDFTADVPKKKKKTELQENTLPIISKEAQEVQECLQSLCEENIYQETQEDPDLQQLINQQQQQQQQIKFQLLQLINNLKKKQKLIQLQTGILD</sequence>
<evidence type="ECO:0000256" key="6">
    <source>
        <dbReference type="RuleBase" id="RU361230"/>
    </source>
</evidence>
<organism evidence="7">
    <name type="scientific">Gammatorquevirus homidi11</name>
    <dbReference type="NCBI Taxonomy" id="3048382"/>
    <lineage>
        <taxon>Viruses</taxon>
        <taxon>Monodnaviria</taxon>
        <taxon>Shotokuvirae</taxon>
        <taxon>Commensaviricota</taxon>
        <taxon>Cardeaviricetes</taxon>
        <taxon>Sanitavirales</taxon>
        <taxon>Anelloviridae</taxon>
        <taxon>Gammatorquevirus</taxon>
    </lineage>
</organism>
<evidence type="ECO:0000256" key="4">
    <source>
        <dbReference type="ARBA" id="ARBA00022561"/>
    </source>
</evidence>
<dbReference type="Pfam" id="PF02956">
    <property type="entry name" value="TT_ORF1"/>
    <property type="match status" value="1"/>
</dbReference>
<reference evidence="7" key="1">
    <citation type="submission" date="2024-05" db="EMBL/GenBank/DDBJ databases">
        <authorList>
            <person name="Laubscher F."/>
            <person name="Chudzinski V."/>
            <person name="Cordey S."/>
            <person name="Hosszu-Fellous K."/>
            <person name="Kaiser L."/>
        </authorList>
    </citation>
    <scope>NUCLEOTIDE SEQUENCE</scope>
    <source>
        <strain evidence="7">GE-0901-24-205</strain>
    </source>
</reference>
<proteinExistence type="inferred from homology"/>
<evidence type="ECO:0000256" key="5">
    <source>
        <dbReference type="ARBA" id="ARBA00022844"/>
    </source>
</evidence>
<accession>A0AAU8H536</accession>
<name>A0AAU8H536_9VIRU</name>
<evidence type="ECO:0000256" key="1">
    <source>
        <dbReference type="ARBA" id="ARBA00004328"/>
    </source>
</evidence>
<comment type="similarity">
    <text evidence="2 6">Belongs to the anelloviridae capsid protein family.</text>
</comment>
<evidence type="ECO:0000256" key="3">
    <source>
        <dbReference type="ARBA" id="ARBA00022431"/>
    </source>
</evidence>
<keyword evidence="3 6" id="KW-1140">T=1 icosahedral capsid protein</keyword>